<name>U4T2U4_9GAMM</name>
<reference evidence="1 2" key="1">
    <citation type="journal article" date="2013" name="Genome Announc.">
        <title>Draft Genome Sequence of Psychrobacter aquaticus Strain CMS 56T, Isolated from a Cyanobacterial Mat Sample Collected from Water Bodies in the McMurdo Dry Valley Region of Antarctica.</title>
        <authorList>
            <person name="Reddy G.S."/>
            <person name="Ara S."/>
            <person name="Singh A."/>
            <person name="Kumar Pinnaka A."/>
            <person name="Shivaji S."/>
        </authorList>
    </citation>
    <scope>NUCLEOTIDE SEQUENCE [LARGE SCALE GENOMIC DNA]</scope>
    <source>
        <strain evidence="1 2">CMS 56</strain>
    </source>
</reference>
<accession>U4T2U4</accession>
<sequence>MEQGTLVAKPSDGTIVLMMTLDNRHHVGLYYCGRVLHLSEIGSRFEVMRSMKRQYKKVRFYDVKDFS</sequence>
<evidence type="ECO:0000313" key="1">
    <source>
        <dbReference type="EMBL" id="ERL54940.1"/>
    </source>
</evidence>
<keyword evidence="2" id="KW-1185">Reference proteome</keyword>
<comment type="caution">
    <text evidence="1">The sequence shown here is derived from an EMBL/GenBank/DDBJ whole genome shotgun (WGS) entry which is preliminary data.</text>
</comment>
<evidence type="ECO:0000313" key="2">
    <source>
        <dbReference type="Proteomes" id="UP000016761"/>
    </source>
</evidence>
<dbReference type="PATRIC" id="fig|1354303.4.peg.2252"/>
<dbReference type="EMBL" id="AUSW01000034">
    <property type="protein sequence ID" value="ERL54940.1"/>
    <property type="molecule type" value="Genomic_DNA"/>
</dbReference>
<dbReference type="AlphaFoldDB" id="U4T2U4"/>
<organism evidence="1 2">
    <name type="scientific">Psychrobacter aquaticus CMS 56</name>
    <dbReference type="NCBI Taxonomy" id="1354303"/>
    <lineage>
        <taxon>Bacteria</taxon>
        <taxon>Pseudomonadati</taxon>
        <taxon>Pseudomonadota</taxon>
        <taxon>Gammaproteobacteria</taxon>
        <taxon>Moraxellales</taxon>
        <taxon>Moraxellaceae</taxon>
        <taxon>Psychrobacter</taxon>
    </lineage>
</organism>
<dbReference type="Proteomes" id="UP000016761">
    <property type="component" value="Unassembled WGS sequence"/>
</dbReference>
<dbReference type="STRING" id="1354303.M917_2286"/>
<gene>
    <name evidence="1" type="ORF">M917_2286</name>
</gene>
<proteinExistence type="predicted"/>
<protein>
    <submittedName>
        <fullName evidence="1">Uncharacterized protein</fullName>
    </submittedName>
</protein>